<evidence type="ECO:0000313" key="1">
    <source>
        <dbReference type="EnsemblPlants" id="LPERR11G09920.2"/>
    </source>
</evidence>
<reference evidence="1" key="3">
    <citation type="submission" date="2015-04" db="UniProtKB">
        <authorList>
            <consortium name="EnsemblPlants"/>
        </authorList>
    </citation>
    <scope>IDENTIFICATION</scope>
</reference>
<dbReference type="Gramene" id="LPERR11G09920.2">
    <property type="protein sequence ID" value="LPERR11G09920.2"/>
    <property type="gene ID" value="LPERR11G09920"/>
</dbReference>
<name>A0A0D9XRR4_9ORYZ</name>
<keyword evidence="2" id="KW-1185">Reference proteome</keyword>
<protein>
    <submittedName>
        <fullName evidence="1">Uncharacterized protein</fullName>
    </submittedName>
</protein>
<reference evidence="1 2" key="1">
    <citation type="submission" date="2012-08" db="EMBL/GenBank/DDBJ databases">
        <title>Oryza genome evolution.</title>
        <authorList>
            <person name="Wing R.A."/>
        </authorList>
    </citation>
    <scope>NUCLEOTIDE SEQUENCE</scope>
</reference>
<reference evidence="2" key="2">
    <citation type="submission" date="2013-12" db="EMBL/GenBank/DDBJ databases">
        <authorList>
            <person name="Yu Y."/>
            <person name="Lee S."/>
            <person name="de Baynast K."/>
            <person name="Wissotski M."/>
            <person name="Liu L."/>
            <person name="Talag J."/>
            <person name="Goicoechea J."/>
            <person name="Angelova A."/>
            <person name="Jetty R."/>
            <person name="Kudrna D."/>
            <person name="Golser W."/>
            <person name="Rivera L."/>
            <person name="Zhang J."/>
            <person name="Wing R."/>
        </authorList>
    </citation>
    <scope>NUCLEOTIDE SEQUENCE</scope>
</reference>
<sequence>MPRQPSPMFFSQLYNNIVTDVSTQPRPSSPVLTTTVAPSNPSWKTIERKRWILTPFVRRENATVDPDSPRMMAIRRGLADILDMDNTWGAMELECPTTYVPGMPFFPYYVVKKLPIKTKRLHEWYEEAYKFNVLSMTAVTNHSVFLDGGSTVVVEFKDLHAMFRHEEHHDYLLMQQDMADNAKLDVAYLNPIKISKPFKSTENQRHTKKYLRLR</sequence>
<dbReference type="EnsemblPlants" id="LPERR11G09920.2">
    <property type="protein sequence ID" value="LPERR11G09920.2"/>
    <property type="gene ID" value="LPERR11G09920"/>
</dbReference>
<dbReference type="AlphaFoldDB" id="A0A0D9XRR4"/>
<accession>A0A0D9XRR4</accession>
<organism evidence="1 2">
    <name type="scientific">Leersia perrieri</name>
    <dbReference type="NCBI Taxonomy" id="77586"/>
    <lineage>
        <taxon>Eukaryota</taxon>
        <taxon>Viridiplantae</taxon>
        <taxon>Streptophyta</taxon>
        <taxon>Embryophyta</taxon>
        <taxon>Tracheophyta</taxon>
        <taxon>Spermatophyta</taxon>
        <taxon>Magnoliopsida</taxon>
        <taxon>Liliopsida</taxon>
        <taxon>Poales</taxon>
        <taxon>Poaceae</taxon>
        <taxon>BOP clade</taxon>
        <taxon>Oryzoideae</taxon>
        <taxon>Oryzeae</taxon>
        <taxon>Oryzinae</taxon>
        <taxon>Leersia</taxon>
    </lineage>
</organism>
<proteinExistence type="predicted"/>
<evidence type="ECO:0000313" key="2">
    <source>
        <dbReference type="Proteomes" id="UP000032180"/>
    </source>
</evidence>
<dbReference type="HOGENOM" id="CLU_1290636_0_0_1"/>
<dbReference type="Proteomes" id="UP000032180">
    <property type="component" value="Chromosome 11"/>
</dbReference>